<dbReference type="PANTHER" id="PTHR12243:SF67">
    <property type="entry name" value="COREPRESSOR OF PANGOLIN, ISOFORM A-RELATED"/>
    <property type="match status" value="1"/>
</dbReference>
<keyword evidence="3" id="KW-1185">Reference proteome</keyword>
<organism evidence="2 3">
    <name type="scientific">Drosophila madeirensis</name>
    <name type="common">Fruit fly</name>
    <dbReference type="NCBI Taxonomy" id="30013"/>
    <lineage>
        <taxon>Eukaryota</taxon>
        <taxon>Metazoa</taxon>
        <taxon>Ecdysozoa</taxon>
        <taxon>Arthropoda</taxon>
        <taxon>Hexapoda</taxon>
        <taxon>Insecta</taxon>
        <taxon>Pterygota</taxon>
        <taxon>Neoptera</taxon>
        <taxon>Endopterygota</taxon>
        <taxon>Diptera</taxon>
        <taxon>Brachycera</taxon>
        <taxon>Muscomorpha</taxon>
        <taxon>Ephydroidea</taxon>
        <taxon>Drosophilidae</taxon>
        <taxon>Drosophila</taxon>
        <taxon>Sophophora</taxon>
    </lineage>
</organism>
<evidence type="ECO:0000313" key="2">
    <source>
        <dbReference type="EMBL" id="BFF89310.1"/>
    </source>
</evidence>
<feature type="domain" description="MADF" evidence="1">
    <location>
        <begin position="52"/>
        <end position="149"/>
    </location>
</feature>
<dbReference type="PROSITE" id="PS51029">
    <property type="entry name" value="MADF"/>
    <property type="match status" value="1"/>
</dbReference>
<dbReference type="EMBL" id="AP029263">
    <property type="protein sequence ID" value="BFF89310.1"/>
    <property type="molecule type" value="Genomic_DNA"/>
</dbReference>
<dbReference type="Proteomes" id="UP001500889">
    <property type="component" value="Chromosome O"/>
</dbReference>
<evidence type="ECO:0000259" key="1">
    <source>
        <dbReference type="PROSITE" id="PS51029"/>
    </source>
</evidence>
<dbReference type="InterPro" id="IPR039353">
    <property type="entry name" value="TF_Adf1"/>
</dbReference>
<sequence length="289" mass="32756">MKSVSGLREQLVEEQEKIVYNYSWSEICEMEGKGARKSKKRDANFLRDEKISLIRAVEARPCMWLTTHKKHFDKIAVKRAWESVAAEINKEVNECRDAWTSLRDSLRYHRNKLAKSGSAGGSDFGEPRVKESVDWRFAEHMAFLPVNTLERRAKSSSFTFVDSPACSPDACSSPVPNKIEEISIPACSDDDTWLAEDDVEASKSTSYSYSNSSKRLKAEEPTSSTTDGLAGLLGDYLKNKKKTRAVFPFWDKLLSKLPEDVATATEVEITNLLFSKVQQEVKEELPYDY</sequence>
<reference evidence="2 3" key="1">
    <citation type="submission" date="2024-02" db="EMBL/GenBank/DDBJ databases">
        <title>A chromosome-level genome assembly of Drosophila madeirensis, a fruit fly species endemic to Madeira island.</title>
        <authorList>
            <person name="Tomihara K."/>
            <person name="Llopart A."/>
            <person name="Yamamoto D."/>
        </authorList>
    </citation>
    <scope>NUCLEOTIDE SEQUENCE [LARGE SCALE GENOMIC DNA]</scope>
    <source>
        <strain evidence="2 3">RF1</strain>
    </source>
</reference>
<dbReference type="SMART" id="SM00595">
    <property type="entry name" value="MADF"/>
    <property type="match status" value="1"/>
</dbReference>
<name>A0AAU9EUA5_DROMD</name>
<accession>A0AAU9EUA5</accession>
<evidence type="ECO:0000313" key="3">
    <source>
        <dbReference type="Proteomes" id="UP001500889"/>
    </source>
</evidence>
<dbReference type="InterPro" id="IPR006578">
    <property type="entry name" value="MADF-dom"/>
</dbReference>
<protein>
    <recommendedName>
        <fullName evidence="1">MADF domain-containing protein</fullName>
    </recommendedName>
</protein>
<dbReference type="PANTHER" id="PTHR12243">
    <property type="entry name" value="MADF DOMAIN TRANSCRIPTION FACTOR"/>
    <property type="match status" value="1"/>
</dbReference>
<dbReference type="AlphaFoldDB" id="A0AAU9EUA5"/>
<gene>
    <name evidence="2" type="ORF">DMAD_08098</name>
</gene>
<dbReference type="Pfam" id="PF10545">
    <property type="entry name" value="MADF_DNA_bdg"/>
    <property type="match status" value="1"/>
</dbReference>
<proteinExistence type="predicted"/>